<feature type="compositionally biased region" description="Basic and acidic residues" evidence="12">
    <location>
        <begin position="843"/>
        <end position="852"/>
    </location>
</feature>
<dbReference type="InterPro" id="IPR015915">
    <property type="entry name" value="Kelch-typ_b-propeller"/>
</dbReference>
<keyword evidence="7" id="KW-0249">Electron transport</keyword>
<comment type="caution">
    <text evidence="15">The sequence shown here is derived from an EMBL/GenBank/DDBJ whole genome shotgun (WGS) entry which is preliminary data.</text>
</comment>
<sequence length="994" mass="110861">MNPTIRWVIIIGVGVPAVLVLIGLIVLFTKFIMNRCRKKAWNDIKTLPKSSDLSDNNTNHRRSLKATSSERQPLYRSATNNAMEISDGQISIPIDENDISPERRRLHETKQNEHTLAQIRCDQLNHIKQEENRLKPMIDLSNSEDRIKSTIEQVQKEFEESIMKKLTEFLHFFLISVLSINCQQLQWILLSDGSSGDTPIARRDAALGFDSTFLILYGGRDQSGMPLQDTYAFNVLQGLWEPLNFPNAPPSRYGMASASSIGAGLYVFGGFGMQGSSQFYNPYTAYGTSGLASYKQNPAGADKQTPRTVNKRNTGAINKQNQGVSSKQNFNQMNPMGYNNYNDNDDRIDENYYALSDAWFLNYVTKSWQQTQTSQYGRGFGSAAATPYSSGIPRVIYSMGKSHDWMYSTVETTGQVTSGFNQAGSGPAAIIMYDLSSYNPSYPHARYGHSTTLLTDNHLLLYGGCLSGYGKGGPCPSKDTWLLHVDRGHWERLGECPPTKTGAAMVTLPSYSMCASIGQGIMGGWSGMNMGNEPPVAVLWGGREFNPSSIRSYLSPPDEVAIFSLTQKEWLLKSARPSTTDGSFPMQREGAAVVAGCFQGSPGMFVYGGRSVTNNRRLLSDLWFLQASAQDALSSPRRRGCIYPFSYYHLHGIFQFFAYGVIFPIGYIVGRHVKTLPVKRSLHMGLQLFGVALAICGFAFGVHSVRAPSWLHFKHAHAIIGIITFILTILQFLAGLVGFIFLNKENQKNPNYNKSDHNVSPTQNTDDKWGGEGVWRIGHRILGLLILALGLVNISLGVFLAVLPLPVWIIWYIYFGFLVLLLIGMEIVALLSRNGSRKSKSSTRPEKREDPKGTSQSSLTYTNEPTEHHHTTEIHQPRYGVNRGPPPEPARRGAGTNGDDKAPLIPNQRQHRPGDVNSSASLPQYNRPNEREYPARKRSGPSESGGFDYYVGYPPEQEQSLPYVKYFIMFTIAIYSCLKLTFCYLYRAFTSFML</sequence>
<evidence type="ECO:0000313" key="15">
    <source>
        <dbReference type="EMBL" id="CAF3790888.1"/>
    </source>
</evidence>
<feature type="compositionally biased region" description="Polar residues" evidence="12">
    <location>
        <begin position="916"/>
        <end position="927"/>
    </location>
</feature>
<comment type="cofactor">
    <cofactor evidence="1">
        <name>heme b</name>
        <dbReference type="ChEBI" id="CHEBI:60344"/>
    </cofactor>
</comment>
<keyword evidence="3" id="KW-0813">Transport</keyword>
<feature type="region of interest" description="Disordered" evidence="12">
    <location>
        <begin position="834"/>
        <end position="942"/>
    </location>
</feature>
<evidence type="ECO:0000256" key="5">
    <source>
        <dbReference type="ARBA" id="ARBA00022692"/>
    </source>
</evidence>
<dbReference type="GO" id="GO:0140571">
    <property type="term" value="F:transmembrane ascorbate ferrireductase activity"/>
    <property type="evidence" value="ECO:0007669"/>
    <property type="project" value="UniProtKB-EC"/>
</dbReference>
<dbReference type="PANTHER" id="PTHR15422:SF24">
    <property type="entry name" value="DOMON RELATED DOMAIN-CONTAINING PROTEIN"/>
    <property type="match status" value="1"/>
</dbReference>
<dbReference type="PANTHER" id="PTHR15422">
    <property type="entry name" value="OS05G0565100 PROTEIN"/>
    <property type="match status" value="1"/>
</dbReference>
<dbReference type="Gene3D" id="2.120.10.80">
    <property type="entry name" value="Kelch-type beta propeller"/>
    <property type="match status" value="2"/>
</dbReference>
<dbReference type="EMBL" id="CAJOBF010000285">
    <property type="protein sequence ID" value="CAF3790888.1"/>
    <property type="molecule type" value="Genomic_DNA"/>
</dbReference>
<evidence type="ECO:0000256" key="2">
    <source>
        <dbReference type="ARBA" id="ARBA00004141"/>
    </source>
</evidence>
<keyword evidence="8 13" id="KW-1133">Transmembrane helix</keyword>
<evidence type="ECO:0000256" key="12">
    <source>
        <dbReference type="SAM" id="MobiDB-lite"/>
    </source>
</evidence>
<keyword evidence="6" id="KW-0479">Metal-binding</keyword>
<dbReference type="GO" id="GO:0016020">
    <property type="term" value="C:membrane"/>
    <property type="evidence" value="ECO:0007669"/>
    <property type="project" value="UniProtKB-SubCell"/>
</dbReference>
<evidence type="ECO:0000256" key="3">
    <source>
        <dbReference type="ARBA" id="ARBA00022448"/>
    </source>
</evidence>
<evidence type="ECO:0000256" key="7">
    <source>
        <dbReference type="ARBA" id="ARBA00022982"/>
    </source>
</evidence>
<dbReference type="GO" id="GO:0020037">
    <property type="term" value="F:heme binding"/>
    <property type="evidence" value="ECO:0007669"/>
    <property type="project" value="TreeGrafter"/>
</dbReference>
<dbReference type="EC" id="7.2.1.3" evidence="11"/>
<dbReference type="SMART" id="SM00665">
    <property type="entry name" value="B561"/>
    <property type="match status" value="1"/>
</dbReference>
<dbReference type="InterPro" id="IPR011043">
    <property type="entry name" value="Gal_Oxase/kelch_b-propeller"/>
</dbReference>
<evidence type="ECO:0000313" key="16">
    <source>
        <dbReference type="Proteomes" id="UP000663842"/>
    </source>
</evidence>
<evidence type="ECO:0000256" key="8">
    <source>
        <dbReference type="ARBA" id="ARBA00022989"/>
    </source>
</evidence>
<evidence type="ECO:0000256" key="13">
    <source>
        <dbReference type="SAM" id="Phobius"/>
    </source>
</evidence>
<dbReference type="Proteomes" id="UP000663842">
    <property type="component" value="Unassembled WGS sequence"/>
</dbReference>
<accession>A0A819AUX6</accession>
<feature type="region of interest" description="Disordered" evidence="12">
    <location>
        <begin position="47"/>
        <end position="73"/>
    </location>
</feature>
<name>A0A819AUX6_9BILA</name>
<evidence type="ECO:0000256" key="4">
    <source>
        <dbReference type="ARBA" id="ARBA00022617"/>
    </source>
</evidence>
<dbReference type="GO" id="GO:0046872">
    <property type="term" value="F:metal ion binding"/>
    <property type="evidence" value="ECO:0007669"/>
    <property type="project" value="UniProtKB-KW"/>
</dbReference>
<feature type="compositionally biased region" description="Polar residues" evidence="12">
    <location>
        <begin position="48"/>
        <end position="57"/>
    </location>
</feature>
<dbReference type="Gene3D" id="1.20.120.1770">
    <property type="match status" value="1"/>
</dbReference>
<feature type="compositionally biased region" description="Basic and acidic residues" evidence="12">
    <location>
        <begin position="865"/>
        <end position="876"/>
    </location>
</feature>
<feature type="transmembrane region" description="Helical" evidence="13">
    <location>
        <begin position="6"/>
        <end position="29"/>
    </location>
</feature>
<dbReference type="InterPro" id="IPR006593">
    <property type="entry name" value="Cyt_b561/ferric_Rdtase_TM"/>
</dbReference>
<dbReference type="PROSITE" id="PS50939">
    <property type="entry name" value="CYTOCHROME_B561"/>
    <property type="match status" value="1"/>
</dbReference>
<evidence type="ECO:0000256" key="9">
    <source>
        <dbReference type="ARBA" id="ARBA00023004"/>
    </source>
</evidence>
<dbReference type="Pfam" id="PF03188">
    <property type="entry name" value="Cytochrom_B561"/>
    <property type="match status" value="1"/>
</dbReference>
<feature type="domain" description="Cytochrome b561" evidence="14">
    <location>
        <begin position="608"/>
        <end position="831"/>
    </location>
</feature>
<proteinExistence type="predicted"/>
<dbReference type="AlphaFoldDB" id="A0A819AUX6"/>
<dbReference type="GO" id="GO:0140575">
    <property type="term" value="F:transmembrane monodehydroascorbate reductase activity"/>
    <property type="evidence" value="ECO:0007669"/>
    <property type="project" value="InterPro"/>
</dbReference>
<dbReference type="CDD" id="cd08760">
    <property type="entry name" value="Cyt_b561_FRRS1_like"/>
    <property type="match status" value="1"/>
</dbReference>
<organism evidence="15 16">
    <name type="scientific">Rotaria magnacalcarata</name>
    <dbReference type="NCBI Taxonomy" id="392030"/>
    <lineage>
        <taxon>Eukaryota</taxon>
        <taxon>Metazoa</taxon>
        <taxon>Spiralia</taxon>
        <taxon>Gnathifera</taxon>
        <taxon>Rotifera</taxon>
        <taxon>Eurotatoria</taxon>
        <taxon>Bdelloidea</taxon>
        <taxon>Philodinida</taxon>
        <taxon>Philodinidae</taxon>
        <taxon>Rotaria</taxon>
    </lineage>
</organism>
<keyword evidence="10 13" id="KW-0472">Membrane</keyword>
<protein>
    <recommendedName>
        <fullName evidence="11">ascorbate ferrireductase (transmembrane)</fullName>
        <ecNumber evidence="11">7.2.1.3</ecNumber>
    </recommendedName>
</protein>
<gene>
    <name evidence="15" type="ORF">UXM345_LOCUS4224</name>
</gene>
<feature type="transmembrane region" description="Helical" evidence="13">
    <location>
        <begin position="715"/>
        <end position="742"/>
    </location>
</feature>
<evidence type="ECO:0000256" key="10">
    <source>
        <dbReference type="ARBA" id="ARBA00023136"/>
    </source>
</evidence>
<evidence type="ECO:0000259" key="14">
    <source>
        <dbReference type="PROSITE" id="PS50939"/>
    </source>
</evidence>
<dbReference type="InterPro" id="IPR045150">
    <property type="entry name" value="CYB561D1/2"/>
</dbReference>
<feature type="transmembrane region" description="Helical" evidence="13">
    <location>
        <begin position="647"/>
        <end position="670"/>
    </location>
</feature>
<keyword evidence="9" id="KW-0408">Iron</keyword>
<evidence type="ECO:0000256" key="6">
    <source>
        <dbReference type="ARBA" id="ARBA00022723"/>
    </source>
</evidence>
<keyword evidence="5 13" id="KW-0812">Transmembrane</keyword>
<reference evidence="15" key="1">
    <citation type="submission" date="2021-02" db="EMBL/GenBank/DDBJ databases">
        <authorList>
            <person name="Nowell W R."/>
        </authorList>
    </citation>
    <scope>NUCLEOTIDE SEQUENCE</scope>
</reference>
<keyword evidence="4" id="KW-0349">Heme</keyword>
<feature type="transmembrane region" description="Helical" evidence="13">
    <location>
        <begin position="781"/>
        <end position="803"/>
    </location>
</feature>
<feature type="transmembrane region" description="Helical" evidence="13">
    <location>
        <begin position="809"/>
        <end position="831"/>
    </location>
</feature>
<evidence type="ECO:0000256" key="1">
    <source>
        <dbReference type="ARBA" id="ARBA00001970"/>
    </source>
</evidence>
<dbReference type="SUPFAM" id="SSF50965">
    <property type="entry name" value="Galactose oxidase, central domain"/>
    <property type="match status" value="1"/>
</dbReference>
<feature type="transmembrane region" description="Helical" evidence="13">
    <location>
        <begin position="682"/>
        <end position="703"/>
    </location>
</feature>
<comment type="subcellular location">
    <subcellularLocation>
        <location evidence="2">Membrane</location>
        <topology evidence="2">Multi-pass membrane protein</topology>
    </subcellularLocation>
</comment>
<feature type="transmembrane region" description="Helical" evidence="13">
    <location>
        <begin position="966"/>
        <end position="989"/>
    </location>
</feature>
<evidence type="ECO:0000256" key="11">
    <source>
        <dbReference type="ARBA" id="ARBA00024225"/>
    </source>
</evidence>